<dbReference type="Pfam" id="PF14496">
    <property type="entry name" value="NEL"/>
    <property type="match status" value="1"/>
</dbReference>
<dbReference type="Gene3D" id="3.80.10.10">
    <property type="entry name" value="Ribonuclease Inhibitor"/>
    <property type="match status" value="1"/>
</dbReference>
<dbReference type="InterPro" id="IPR001611">
    <property type="entry name" value="Leu-rich_rpt"/>
</dbReference>
<keyword evidence="6" id="KW-0832">Ubl conjugation</keyword>
<dbReference type="GO" id="GO:0005737">
    <property type="term" value="C:cytoplasm"/>
    <property type="evidence" value="ECO:0007669"/>
    <property type="project" value="TreeGrafter"/>
</dbReference>
<dbReference type="Gene3D" id="1.20.58.360">
    <property type="entry name" value="Shigella T3SS effector IpaH defines"/>
    <property type="match status" value="1"/>
</dbReference>
<evidence type="ECO:0000256" key="6">
    <source>
        <dbReference type="PROSITE-ProRule" id="PRU01398"/>
    </source>
</evidence>
<evidence type="ECO:0000256" key="4">
    <source>
        <dbReference type="ARBA" id="ARBA00022737"/>
    </source>
</evidence>
<protein>
    <recommendedName>
        <fullName evidence="2">RING-type E3 ubiquitin transferase</fullName>
        <ecNumber evidence="2">2.3.2.27</ecNumber>
    </recommendedName>
</protein>
<comment type="similarity">
    <text evidence="6">Belongs to the LRR-containing bacterial E3 ligase family.</text>
</comment>
<keyword evidence="5" id="KW-0843">Virulence</keyword>
<dbReference type="InterPro" id="IPR046673">
    <property type="entry name" value="ToxA_N"/>
</dbReference>
<sequence length="1662" mass="186181">MPTESSALAFQGRHFELIQNALPAWVKGTTLARIRALKLNGLQAPAPPANASPELKRAVADHWQAQGPLDRRLGPLNDLRAFAEPLLKRALFTHYGEVDVRNTWLRIYVNASGAWWMMNVKRGVHSKTLSLLDLALHNFAAGDSFVDHAFMGPEDARGQRDILSIRHRFNGQKLTAEGFKTLCRSLDIGRLYQARLRSALGFDQPALAGTVRHEVVSQLKADLRSSAHLGLHHGHLPSDACQAVLDFINGLLGLTLDGRTLRCYTLSLAGCQLAGILLFATPPEQRAASGRLIAWVPQDPEHPLKQYPSPLAFVAQLTRQLHSGTDYQAFFSQFVAHAQRGSFFAQVRSRAQLPISLLDITQDHPNRAAEPAQDDAWHYLYRTKLNKLVNDARELAVSTAYVDQLSRWAWWDNLKQMLSDVLNAALLVVTPFVPVVGQLMLAYSVYQLCDDVFEGIVDWAQGHAEEAGEHVLGVAENLIQVALFAGAVKIGEVARLKLSSFVEGLHPVQRGDGPLKLWNPDLAPYAQERVDQGKPLVPLDDRYFEVRHEPDVDQHRIVHPSRADAYHPQVFFNGDGAFVHEGEVPQSWDSQTLMRRLGPRVQGFTDQQLEHVRIASGTDEGVLRNMYRYNEPMPPLLATSLRRLEAQTYPEAASRKIRAGQALALEPPSDWFPQTVTELPGWPEDKALEVFLQTDMSGSSHRFGNPEAAPADTLSLSLAQALSGTFPDHVLGFLDEAAIRSLLGGDVPANQRVQALRNQLADRVLLGAPDIASKVYQTWEQHDAPGLSTLRQPFAHLDTRTASTLLDSATEQERQALNQHRLPLRLRNQARELDFAARSVQAFEGFDQPSPLPLDTERLALNTLKLHSDTFAHVRIEIREQSATGNVLCEAGPANASTTRVLVRNTQGYQVHGPATTPPSPPTDLYRAIVQALPADRRDALGVQAGEGAALRQWLKQRVASLAERRKVLAEPPVPVIQSRETSRLLGGPVLSRSATSPSRTQAEHARQTLQLLFPRLSEARLNRFLEEIPDTQLRKTLNVLVLEKQQLHTDLLEWQNAVILSLRDAAHEQQVRASRRQVARMLERCWSDRFAEHTDGWGHIQQGASLNLRSIPMPPRLPTLSASFEHVTSLDASVCNFGDAHSDFLKHFPSLRALNLADNRLTQVPKGLEQMRFLRMLKLAGNRLELAADEVARLKKLRALNSLDLSNNPLTRAPDITWMPGLRLLSLSGTPLETWPEGLFAHPRDDAFVLDLRGTRISRIPNVETGSTRARVVARTRLDRRTLIDEQRARYEDLRVAAGLDPNRTYEPVGHNDFWMQGLEGEDRQSAEYLWQAVEQEQGSQGFFEVIDALVIENVFETDADRQRFSVNRPLLTQQVWRLLWAAHEDTELRERLFKMASFPGLCPDAGAQIFNEMGVEVMVSEIQHNATNPAEHEGHLVTLAKGSARLKQLAKVVGQEVARRLRPVQDGGEGLRLRSDVRDGEPGEVDEVDIHLAYQTALATRLDLPWLSDHMLYRINADVGPTQIEQAHATVLELGMGDGLVNQMLLEPWWEQHLRDAYDSEYRDNERAYGERFLALDDLHALQVQWARADAPARERLRAPLMALADAVQVPESVVFSDEPMSDELYNRLLNDLGYSQQEWMRRLTRRALDKATGRSNRAQ</sequence>
<dbReference type="Pfam" id="PF13855">
    <property type="entry name" value="LRR_8"/>
    <property type="match status" value="1"/>
</dbReference>
<keyword evidence="6" id="KW-1035">Host cytoplasm</keyword>
<evidence type="ECO:0000256" key="5">
    <source>
        <dbReference type="ARBA" id="ARBA00023026"/>
    </source>
</evidence>
<dbReference type="PROSITE" id="PS51450">
    <property type="entry name" value="LRR"/>
    <property type="match status" value="2"/>
</dbReference>
<proteinExistence type="inferred from homology"/>
<evidence type="ECO:0000256" key="3">
    <source>
        <dbReference type="ARBA" id="ARBA00022614"/>
    </source>
</evidence>
<organism evidence="8">
    <name type="scientific">Pseudomonas fluorescens</name>
    <dbReference type="NCBI Taxonomy" id="294"/>
    <lineage>
        <taxon>Bacteria</taxon>
        <taxon>Pseudomonadati</taxon>
        <taxon>Pseudomonadota</taxon>
        <taxon>Gammaproteobacteria</taxon>
        <taxon>Pseudomonadales</taxon>
        <taxon>Pseudomonadaceae</taxon>
        <taxon>Pseudomonas</taxon>
    </lineage>
</organism>
<name>A0A5E6MRA4_PSEFL</name>
<dbReference type="PROSITE" id="PS52053">
    <property type="entry name" value="NEL"/>
    <property type="match status" value="1"/>
</dbReference>
<keyword evidence="6" id="KW-0833">Ubl conjugation pathway</keyword>
<feature type="domain" description="NEL" evidence="7">
    <location>
        <begin position="1308"/>
        <end position="1662"/>
    </location>
</feature>
<evidence type="ECO:0000256" key="2">
    <source>
        <dbReference type="ARBA" id="ARBA00012483"/>
    </source>
</evidence>
<dbReference type="SMART" id="SM00369">
    <property type="entry name" value="LRR_TYP"/>
    <property type="match status" value="3"/>
</dbReference>
<dbReference type="GO" id="GO:0016567">
    <property type="term" value="P:protein ubiquitination"/>
    <property type="evidence" value="ECO:0007669"/>
    <property type="project" value="InterPro"/>
</dbReference>
<dbReference type="PANTHER" id="PTHR48051">
    <property type="match status" value="1"/>
</dbReference>
<evidence type="ECO:0000313" key="8">
    <source>
        <dbReference type="EMBL" id="VVM14465.1"/>
    </source>
</evidence>
<reference evidence="8" key="1">
    <citation type="submission" date="2019-09" db="EMBL/GenBank/DDBJ databases">
        <authorList>
            <person name="Chandra G."/>
            <person name="Truman W A."/>
        </authorList>
    </citation>
    <scope>NUCLEOTIDE SEQUENCE</scope>
    <source>
        <strain evidence="8">PS683</strain>
    </source>
</reference>
<keyword evidence="3" id="KW-0433">Leucine-rich repeat</keyword>
<dbReference type="InterPro" id="IPR050216">
    <property type="entry name" value="LRR_domain-containing"/>
</dbReference>
<dbReference type="GO" id="GO:0061630">
    <property type="term" value="F:ubiquitin protein ligase activity"/>
    <property type="evidence" value="ECO:0007669"/>
    <property type="project" value="UniProtKB-EC"/>
</dbReference>
<accession>A0A5E6MRA4</accession>
<dbReference type="EC" id="2.3.2.27" evidence="2"/>
<dbReference type="InterPro" id="IPR032675">
    <property type="entry name" value="LRR_dom_sf"/>
</dbReference>
<dbReference type="InterPro" id="IPR029487">
    <property type="entry name" value="NEL_dom"/>
</dbReference>
<dbReference type="Pfam" id="PF20178">
    <property type="entry name" value="ToxA_N"/>
    <property type="match status" value="1"/>
</dbReference>
<comment type="catalytic activity">
    <reaction evidence="1">
        <text>S-ubiquitinyl-[E2 ubiquitin-conjugating enzyme]-L-cysteine + [acceptor protein]-L-lysine = [E2 ubiquitin-conjugating enzyme]-L-cysteine + N(6)-ubiquitinyl-[acceptor protein]-L-lysine.</text>
        <dbReference type="EC" id="2.3.2.27"/>
    </reaction>
</comment>
<dbReference type="InterPro" id="IPR003591">
    <property type="entry name" value="Leu-rich_rpt_typical-subtyp"/>
</dbReference>
<dbReference type="EMBL" id="LR700644">
    <property type="protein sequence ID" value="VVM14465.1"/>
    <property type="molecule type" value="Genomic_DNA"/>
</dbReference>
<feature type="active site" description="Glycyl thioester intermediate" evidence="6">
    <location>
        <position position="1404"/>
    </location>
</feature>
<evidence type="ECO:0000259" key="7">
    <source>
        <dbReference type="PROSITE" id="PS52053"/>
    </source>
</evidence>
<keyword evidence="6" id="KW-0964">Secreted</keyword>
<dbReference type="PANTHER" id="PTHR48051:SF1">
    <property type="entry name" value="RAS SUPPRESSOR PROTEIN 1"/>
    <property type="match status" value="1"/>
</dbReference>
<evidence type="ECO:0000256" key="1">
    <source>
        <dbReference type="ARBA" id="ARBA00000900"/>
    </source>
</evidence>
<keyword evidence="6" id="KW-0808">Transferase</keyword>
<dbReference type="GO" id="GO:0005576">
    <property type="term" value="C:extracellular region"/>
    <property type="evidence" value="ECO:0007669"/>
    <property type="project" value="UniProtKB-UniRule"/>
</dbReference>
<comment type="PTM">
    <text evidence="6">Ubiquitinated in the presence of host E1 ubiquitin-activating enzyme, E2 ubiquitin-conjugating enzyme and ubiquitin.</text>
</comment>
<gene>
    <name evidence="8" type="ORF">PS683_02772</name>
</gene>
<keyword evidence="4" id="KW-0677">Repeat</keyword>
<dbReference type="SUPFAM" id="SSF52058">
    <property type="entry name" value="L domain-like"/>
    <property type="match status" value="1"/>
</dbReference>